<name>A0A1J0A5T6_9ENTE</name>
<gene>
    <name evidence="1" type="ORF">BHY08_05300</name>
</gene>
<dbReference type="Proteomes" id="UP000191200">
    <property type="component" value="Chromosome"/>
</dbReference>
<dbReference type="RefSeq" id="WP_071456885.1">
    <property type="nucleotide sequence ID" value="NZ_CP017267.1"/>
</dbReference>
<evidence type="ECO:0000313" key="1">
    <source>
        <dbReference type="EMBL" id="APB31293.1"/>
    </source>
</evidence>
<dbReference type="OrthoDB" id="2189738at2"/>
<organism evidence="1 2">
    <name type="scientific">Vagococcus teuberi</name>
    <dbReference type="NCBI Taxonomy" id="519472"/>
    <lineage>
        <taxon>Bacteria</taxon>
        <taxon>Bacillati</taxon>
        <taxon>Bacillota</taxon>
        <taxon>Bacilli</taxon>
        <taxon>Lactobacillales</taxon>
        <taxon>Enterococcaceae</taxon>
        <taxon>Vagococcus</taxon>
    </lineage>
</organism>
<dbReference type="AlphaFoldDB" id="A0A1J0A5T6"/>
<sequence>MTTNTFVYPHPINIFIIKHLNYTVLEFCEQFQYPQSTIATWVSRERRIESLPVSFIYSLSLATSKSMDWVYSELLSLQIEYDGHKEKYKRTKKRIKTE</sequence>
<keyword evidence="2" id="KW-1185">Reference proteome</keyword>
<reference evidence="1 2" key="1">
    <citation type="submission" date="2016-09" db="EMBL/GenBank/DDBJ databases">
        <title>Vagococcus teuberi sp. nov., isolated from the Malian artisanal sour milk fene.</title>
        <authorList>
            <person name="Wullschleger S."/>
            <person name="Seifert C."/>
            <person name="Baumgartner S."/>
            <person name="Lacroix C."/>
            <person name="Bonfoh B."/>
            <person name="Stevens M.J."/>
            <person name="Meile L."/>
        </authorList>
    </citation>
    <scope>NUCLEOTIDE SEQUENCE [LARGE SCALE GENOMIC DNA]</scope>
    <source>
        <strain evidence="1 2">DSM 21459</strain>
    </source>
</reference>
<evidence type="ECO:0000313" key="2">
    <source>
        <dbReference type="Proteomes" id="UP000191200"/>
    </source>
</evidence>
<dbReference type="EMBL" id="CP017267">
    <property type="protein sequence ID" value="APB31293.1"/>
    <property type="molecule type" value="Genomic_DNA"/>
</dbReference>
<proteinExistence type="predicted"/>
<accession>A0A1J0A5T6</accession>
<protein>
    <submittedName>
        <fullName evidence="1">Type III secretion system protein PrgN</fullName>
    </submittedName>
</protein>
<dbReference type="KEGG" id="vte:BHY08_05300"/>
<dbReference type="STRING" id="519472.BHY08_05300"/>